<accession>A0A698FSJ7</accession>
<dbReference type="RefSeq" id="WP_087684761.1">
    <property type="nucleotide sequence ID" value="NZ_CP176594.1"/>
</dbReference>
<protein>
    <submittedName>
        <fullName evidence="1">Nucleobase:cation symporter</fullName>
    </submittedName>
</protein>
<evidence type="ECO:0000313" key="2">
    <source>
        <dbReference type="Proteomes" id="UP000440714"/>
    </source>
</evidence>
<proteinExistence type="predicted"/>
<gene>
    <name evidence="1" type="ORF">F5R70_00025</name>
</gene>
<name>A0A698FSJ7_CAMLA</name>
<dbReference type="EMBL" id="AAKYAN010000001">
    <property type="protein sequence ID" value="ECW8953842.1"/>
    <property type="molecule type" value="Genomic_DNA"/>
</dbReference>
<dbReference type="InterPro" id="IPR017739">
    <property type="entry name" value="T6SS-assoc_VCA0119"/>
</dbReference>
<dbReference type="PANTHER" id="PTHR37024">
    <property type="entry name" value="TYPE VI SECRETION SYSTEM DUF2094 AND IMPA-RELATED DOMAIN PROTEIN"/>
    <property type="match status" value="1"/>
</dbReference>
<evidence type="ECO:0000313" key="1">
    <source>
        <dbReference type="EMBL" id="ECW8953842.1"/>
    </source>
</evidence>
<dbReference type="Proteomes" id="UP000440714">
    <property type="component" value="Unassembled WGS sequence"/>
</dbReference>
<organism evidence="1 2">
    <name type="scientific">Campylobacter lari</name>
    <dbReference type="NCBI Taxonomy" id="201"/>
    <lineage>
        <taxon>Bacteria</taxon>
        <taxon>Pseudomonadati</taxon>
        <taxon>Campylobacterota</taxon>
        <taxon>Epsilonproteobacteria</taxon>
        <taxon>Campylobacterales</taxon>
        <taxon>Campylobacteraceae</taxon>
        <taxon>Campylobacter</taxon>
    </lineage>
</organism>
<dbReference type="PANTHER" id="PTHR37024:SF3">
    <property type="entry name" value="TYPE VI SECRETION SYSTEM PROTEIN TSSA"/>
    <property type="match status" value="1"/>
</dbReference>
<dbReference type="AlphaFoldDB" id="A0A698FSJ7"/>
<reference evidence="1 2" key="1">
    <citation type="submission" date="2019-09" db="EMBL/GenBank/DDBJ databases">
        <authorList>
            <consortium name="PulseNet: The National Subtyping Network for Foodborne Disease Surveillance"/>
            <person name="Tarr C.L."/>
            <person name="Trees E."/>
            <person name="Katz L.S."/>
            <person name="Carleton-Romer H.A."/>
            <person name="Stroika S."/>
            <person name="Kucerova Z."/>
            <person name="Roache K.F."/>
            <person name="Sabol A.L."/>
            <person name="Besser J."/>
            <person name="Gerner-Smidt P."/>
        </authorList>
    </citation>
    <scope>NUCLEOTIDE SEQUENCE [LARGE SCALE GENOMIC DNA]</scope>
    <source>
        <strain evidence="1 2">PNUSAC011760</strain>
    </source>
</reference>
<dbReference type="Pfam" id="PF16989">
    <property type="entry name" value="T6SS_VasJ"/>
    <property type="match status" value="1"/>
</dbReference>
<sequence>MIFCDHYEENLENLEIFHLLEEEMSKYKTLNHEKIQWDKVYEYSLDILQNNSMDMKIFAYFSLSCLALNNEECFKIFLEIIIFTEKLFREKPENISKISTTLLNQKRKYKQTIDNFINEFNKISPRCSQITTKSLNEYFEKLREILNCNFTKLNIKEEITQAKQSSFKSPVTQVNIDIKNTKISNLNDREYRSLLNNLAIELLENDLENTNAYSLFAEATWGRLKTLPPHSDFITKVRYPDKNLIKLLLDKNTNELDQIKCFINNLSLNPFWIEGFKLFCDFLHHHQKEHSLKILNLLICNFILKFKDITKLRFDNGELMCKEDTFNYFVKQSQEINKKTHVASSDKNKKNKKVEQLLIDINNENYNNSLFCNINSLIAIAQVFETNNMNNNAKIIYLQLVELMEKTLLKDYLNDEYNYAKNKTHKKT</sequence>
<comment type="caution">
    <text evidence="1">The sequence shown here is derived from an EMBL/GenBank/DDBJ whole genome shotgun (WGS) entry which is preliminary data.</text>
</comment>